<feature type="domain" description="Glyoxalase/fosfomycin resistance/dioxygenase" evidence="1">
    <location>
        <begin position="11"/>
        <end position="132"/>
    </location>
</feature>
<comment type="caution">
    <text evidence="2">The sequence shown here is derived from an EMBL/GenBank/DDBJ whole genome shotgun (WGS) entry which is preliminary data.</text>
</comment>
<keyword evidence="3" id="KW-1185">Reference proteome</keyword>
<name>S9Q4R9_CYSF2</name>
<evidence type="ECO:0000259" key="1">
    <source>
        <dbReference type="Pfam" id="PF00903"/>
    </source>
</evidence>
<dbReference type="InterPro" id="IPR004360">
    <property type="entry name" value="Glyas_Fos-R_dOase_dom"/>
</dbReference>
<dbReference type="RefSeq" id="WP_002620624.1">
    <property type="nucleotide sequence ID" value="NZ_ANAH02000066.1"/>
</dbReference>
<evidence type="ECO:0000313" key="2">
    <source>
        <dbReference type="EMBL" id="EPX56344.1"/>
    </source>
</evidence>
<protein>
    <submittedName>
        <fullName evidence="2">PhnB protein / putative DNA binding 3-demethylubiquinone-9 3-methyltransferase domain protein</fullName>
    </submittedName>
</protein>
<organism evidence="2 3">
    <name type="scientific">Cystobacter fuscus (strain ATCC 25194 / DSM 2262 / NBRC 100088 / M29)</name>
    <dbReference type="NCBI Taxonomy" id="1242864"/>
    <lineage>
        <taxon>Bacteria</taxon>
        <taxon>Pseudomonadati</taxon>
        <taxon>Myxococcota</taxon>
        <taxon>Myxococcia</taxon>
        <taxon>Myxococcales</taxon>
        <taxon>Cystobacterineae</taxon>
        <taxon>Archangiaceae</taxon>
        <taxon>Cystobacter</taxon>
    </lineage>
</organism>
<dbReference type="EMBL" id="ANAH02000066">
    <property type="protein sequence ID" value="EPX56344.1"/>
    <property type="molecule type" value="Genomic_DNA"/>
</dbReference>
<dbReference type="OrthoDB" id="9795306at2"/>
<gene>
    <name evidence="2" type="ORF">D187_007686</name>
</gene>
<dbReference type="GO" id="GO:0032259">
    <property type="term" value="P:methylation"/>
    <property type="evidence" value="ECO:0007669"/>
    <property type="project" value="UniProtKB-KW"/>
</dbReference>
<dbReference type="CDD" id="cd06588">
    <property type="entry name" value="PhnB_like"/>
    <property type="match status" value="1"/>
</dbReference>
<dbReference type="AlphaFoldDB" id="S9Q4R9"/>
<dbReference type="SUPFAM" id="SSF54593">
    <property type="entry name" value="Glyoxalase/Bleomycin resistance protein/Dihydroxybiphenyl dioxygenase"/>
    <property type="match status" value="1"/>
</dbReference>
<dbReference type="PANTHER" id="PTHR33990:SF1">
    <property type="entry name" value="PROTEIN YJDN"/>
    <property type="match status" value="1"/>
</dbReference>
<evidence type="ECO:0000313" key="3">
    <source>
        <dbReference type="Proteomes" id="UP000011682"/>
    </source>
</evidence>
<proteinExistence type="predicted"/>
<dbReference type="InterPro" id="IPR028973">
    <property type="entry name" value="PhnB-like"/>
</dbReference>
<dbReference type="InterPro" id="IPR029068">
    <property type="entry name" value="Glyas_Bleomycin-R_OHBP_Dase"/>
</dbReference>
<dbReference type="GO" id="GO:0008168">
    <property type="term" value="F:methyltransferase activity"/>
    <property type="evidence" value="ECO:0007669"/>
    <property type="project" value="UniProtKB-KW"/>
</dbReference>
<dbReference type="Proteomes" id="UP000011682">
    <property type="component" value="Unassembled WGS sequence"/>
</dbReference>
<dbReference type="eggNOG" id="COG2764">
    <property type="taxonomic scope" value="Bacteria"/>
</dbReference>
<sequence length="140" mass="15103">MTIKAATPYFILNGRTEQAIAFYQRTLGAKVEALQRFGDGNPNCPTALQSRVMHAALRVGDALLMMSDGPNDSAPPQSGSVNIALQFDDPDQARRCFDALATSGKVVQPLVEAPWGELFGALGDEFGINWMFNSAQVKKA</sequence>
<dbReference type="PANTHER" id="PTHR33990">
    <property type="entry name" value="PROTEIN YJDN-RELATED"/>
    <property type="match status" value="1"/>
</dbReference>
<reference evidence="2" key="1">
    <citation type="submission" date="2013-05" db="EMBL/GenBank/DDBJ databases">
        <title>Genome assembly of Cystobacter fuscus DSM 2262.</title>
        <authorList>
            <person name="Sharma G."/>
            <person name="Khatri I."/>
            <person name="Kaur C."/>
            <person name="Mayilraj S."/>
            <person name="Subramanian S."/>
        </authorList>
    </citation>
    <scope>NUCLEOTIDE SEQUENCE [LARGE SCALE GENOMIC DNA]</scope>
    <source>
        <strain evidence="2">DSM 2262</strain>
    </source>
</reference>
<accession>S9Q4R9</accession>
<dbReference type="Pfam" id="PF00903">
    <property type="entry name" value="Glyoxalase"/>
    <property type="match status" value="1"/>
</dbReference>
<dbReference type="Gene3D" id="3.10.180.10">
    <property type="entry name" value="2,3-Dihydroxybiphenyl 1,2-Dioxygenase, domain 1"/>
    <property type="match status" value="1"/>
</dbReference>